<organism evidence="1">
    <name type="scientific">freshwater metagenome</name>
    <dbReference type="NCBI Taxonomy" id="449393"/>
    <lineage>
        <taxon>unclassified sequences</taxon>
        <taxon>metagenomes</taxon>
        <taxon>ecological metagenomes</taxon>
    </lineage>
</organism>
<dbReference type="EMBL" id="CAFAAG010000053">
    <property type="protein sequence ID" value="CAB4793308.1"/>
    <property type="molecule type" value="Genomic_DNA"/>
</dbReference>
<dbReference type="AlphaFoldDB" id="A0A6J6XDC7"/>
<proteinExistence type="predicted"/>
<name>A0A6J6XDC7_9ZZZZ</name>
<accession>A0A6J6XDC7</accession>
<reference evidence="1" key="1">
    <citation type="submission" date="2020-05" db="EMBL/GenBank/DDBJ databases">
        <authorList>
            <person name="Chiriac C."/>
            <person name="Salcher M."/>
            <person name="Ghai R."/>
            <person name="Kavagutti S V."/>
        </authorList>
    </citation>
    <scope>NUCLEOTIDE SEQUENCE</scope>
</reference>
<evidence type="ECO:0000313" key="1">
    <source>
        <dbReference type="EMBL" id="CAB4793308.1"/>
    </source>
</evidence>
<protein>
    <submittedName>
        <fullName evidence="1">Unannotated protein</fullName>
    </submittedName>
</protein>
<gene>
    <name evidence="1" type="ORF">UFOPK2975_00802</name>
</gene>
<sequence length="50" mass="5384">MPIIHSRPIVGVAKRVRTIDGMPTIKASAIIAIPHTSVSHDMRIELPSIG</sequence>